<gene>
    <name evidence="1" type="ORF">HOLleu_06241</name>
</gene>
<reference evidence="1" key="1">
    <citation type="submission" date="2021-10" db="EMBL/GenBank/DDBJ databases">
        <title>Tropical sea cucumber genome reveals ecological adaptation and Cuvierian tubules defense mechanism.</title>
        <authorList>
            <person name="Chen T."/>
        </authorList>
    </citation>
    <scope>NUCLEOTIDE SEQUENCE</scope>
    <source>
        <strain evidence="1">Nanhai2018</strain>
        <tissue evidence="1">Muscle</tissue>
    </source>
</reference>
<dbReference type="AlphaFoldDB" id="A0A9Q1CMJ3"/>
<comment type="caution">
    <text evidence="1">The sequence shown here is derived from an EMBL/GenBank/DDBJ whole genome shotgun (WGS) entry which is preliminary data.</text>
</comment>
<proteinExistence type="predicted"/>
<organism evidence="1 2">
    <name type="scientific">Holothuria leucospilota</name>
    <name type="common">Black long sea cucumber</name>
    <name type="synonym">Mertensiothuria leucospilota</name>
    <dbReference type="NCBI Taxonomy" id="206669"/>
    <lineage>
        <taxon>Eukaryota</taxon>
        <taxon>Metazoa</taxon>
        <taxon>Echinodermata</taxon>
        <taxon>Eleutherozoa</taxon>
        <taxon>Echinozoa</taxon>
        <taxon>Holothuroidea</taxon>
        <taxon>Aspidochirotacea</taxon>
        <taxon>Aspidochirotida</taxon>
        <taxon>Holothuriidae</taxon>
        <taxon>Holothuria</taxon>
    </lineage>
</organism>
<accession>A0A9Q1CMJ3</accession>
<keyword evidence="2" id="KW-1185">Reference proteome</keyword>
<dbReference type="EMBL" id="JAIZAY010000002">
    <property type="protein sequence ID" value="KAJ8047274.1"/>
    <property type="molecule type" value="Genomic_DNA"/>
</dbReference>
<protein>
    <submittedName>
        <fullName evidence="1">Uncharacterized protein</fullName>
    </submittedName>
</protein>
<dbReference type="Proteomes" id="UP001152320">
    <property type="component" value="Chromosome 2"/>
</dbReference>
<evidence type="ECO:0000313" key="2">
    <source>
        <dbReference type="Proteomes" id="UP001152320"/>
    </source>
</evidence>
<sequence length="71" mass="8207">MAETPRAGYRNCMEGGLSEAAVIAWTLGRHYQRGQRSYVAYAVELICIYQRRGENGSLFELDTPKRRFWCC</sequence>
<name>A0A9Q1CMJ3_HOLLE</name>
<evidence type="ECO:0000313" key="1">
    <source>
        <dbReference type="EMBL" id="KAJ8047274.1"/>
    </source>
</evidence>